<dbReference type="AlphaFoldDB" id="A0A224Y5T7"/>
<keyword evidence="1" id="KW-1133">Transmembrane helix</keyword>
<feature type="transmembrane region" description="Helical" evidence="1">
    <location>
        <begin position="12"/>
        <end position="39"/>
    </location>
</feature>
<keyword evidence="1" id="KW-0472">Membrane</keyword>
<protein>
    <submittedName>
        <fullName evidence="2">Uncharacterized protein</fullName>
    </submittedName>
</protein>
<keyword evidence="1" id="KW-0812">Transmembrane</keyword>
<name>A0A224Y5T7_9HEMI</name>
<evidence type="ECO:0000256" key="1">
    <source>
        <dbReference type="SAM" id="Phobius"/>
    </source>
</evidence>
<feature type="transmembrane region" description="Helical" evidence="1">
    <location>
        <begin position="45"/>
        <end position="68"/>
    </location>
</feature>
<reference evidence="2" key="1">
    <citation type="journal article" date="2018" name="PLoS Negl. Trop. Dis.">
        <title>An insight into the salivary gland and fat body transcriptome of Panstrongylus lignarius (Hemiptera: Heteroptera), the main vector of Chagas disease in Peru.</title>
        <authorList>
            <person name="Nevoa J.C."/>
            <person name="Mendes M.T."/>
            <person name="da Silva M.V."/>
            <person name="Soares S.C."/>
            <person name="Oliveira C.J.F."/>
            <person name="Ribeiro J.M.C."/>
        </authorList>
    </citation>
    <scope>NUCLEOTIDE SEQUENCE</scope>
</reference>
<accession>A0A224Y5T7</accession>
<proteinExistence type="predicted"/>
<evidence type="ECO:0000313" key="2">
    <source>
        <dbReference type="EMBL" id="JAW15859.1"/>
    </source>
</evidence>
<organism evidence="2">
    <name type="scientific">Panstrongylus lignarius</name>
    <dbReference type="NCBI Taxonomy" id="156445"/>
    <lineage>
        <taxon>Eukaryota</taxon>
        <taxon>Metazoa</taxon>
        <taxon>Ecdysozoa</taxon>
        <taxon>Arthropoda</taxon>
        <taxon>Hexapoda</taxon>
        <taxon>Insecta</taxon>
        <taxon>Pterygota</taxon>
        <taxon>Neoptera</taxon>
        <taxon>Paraneoptera</taxon>
        <taxon>Hemiptera</taxon>
        <taxon>Heteroptera</taxon>
        <taxon>Panheteroptera</taxon>
        <taxon>Cimicomorpha</taxon>
        <taxon>Reduviidae</taxon>
        <taxon>Triatominae</taxon>
        <taxon>Panstrongylus</taxon>
    </lineage>
</organism>
<dbReference type="EMBL" id="GFTR01000567">
    <property type="protein sequence ID" value="JAW15859.1"/>
    <property type="molecule type" value="Transcribed_RNA"/>
</dbReference>
<sequence length="74" mass="8991">MFHHMYFKVCSIFTSVGAFTTIIHFHMCVYMSAVFFFIVKFFPTFITQIFLGFLWFFIFLCRFFHIFLGDTSRI</sequence>